<proteinExistence type="predicted"/>
<dbReference type="Proteomes" id="UP000815325">
    <property type="component" value="Unassembled WGS sequence"/>
</dbReference>
<protein>
    <recommendedName>
        <fullName evidence="3">Zinc-hook domain-containing protein</fullName>
    </recommendedName>
</protein>
<name>A0ABQ7G231_DUNSA</name>
<organism evidence="1 2">
    <name type="scientific">Dunaliella salina</name>
    <name type="common">Green alga</name>
    <name type="synonym">Protococcus salinus</name>
    <dbReference type="NCBI Taxonomy" id="3046"/>
    <lineage>
        <taxon>Eukaryota</taxon>
        <taxon>Viridiplantae</taxon>
        <taxon>Chlorophyta</taxon>
        <taxon>core chlorophytes</taxon>
        <taxon>Chlorophyceae</taxon>
        <taxon>CS clade</taxon>
        <taxon>Chlamydomonadales</taxon>
        <taxon>Dunaliellaceae</taxon>
        <taxon>Dunaliella</taxon>
    </lineage>
</organism>
<keyword evidence="2" id="KW-1185">Reference proteome</keyword>
<gene>
    <name evidence="1" type="ORF">DUNSADRAFT_17272</name>
</gene>
<reference evidence="1" key="1">
    <citation type="submission" date="2017-08" db="EMBL/GenBank/DDBJ databases">
        <authorList>
            <person name="Polle J.E."/>
            <person name="Barry K."/>
            <person name="Cushman J."/>
            <person name="Schmutz J."/>
            <person name="Tran D."/>
            <person name="Hathwaick L.T."/>
            <person name="Yim W.C."/>
            <person name="Jenkins J."/>
            <person name="Mckie-Krisberg Z.M."/>
            <person name="Prochnik S."/>
            <person name="Lindquist E."/>
            <person name="Dockter R.B."/>
            <person name="Adam C."/>
            <person name="Molina H."/>
            <person name="Bunkerborg J."/>
            <person name="Jin E."/>
            <person name="Buchheim M."/>
            <person name="Magnuson J."/>
        </authorList>
    </citation>
    <scope>NUCLEOTIDE SEQUENCE</scope>
    <source>
        <strain evidence="1">CCAP 19/18</strain>
    </source>
</reference>
<sequence length="233" mass="26415">MPCFQALESQVKGQLSVARTQLSAATQQHESLRGQVRARQVQLPMVESVDLRALDAVLATHTEVATKKRKKVDKNTYLQKNLQSFRQLICDQEREDCPVCRRKFSTNDERQAALACLDEDLTVLPERIAREQQEAKEAEATRASLQELRGMVEKMVALDTEQIRPQTQRKQALEGEHAEVGLRVEDLVEQCAVMDHDVKSKKELVAEVRLMLDHVQQDIGLLREEGEKGGVYA</sequence>
<evidence type="ECO:0008006" key="3">
    <source>
        <dbReference type="Google" id="ProtNLM"/>
    </source>
</evidence>
<comment type="caution">
    <text evidence="1">The sequence shown here is derived from an EMBL/GenBank/DDBJ whole genome shotgun (WGS) entry which is preliminary data.</text>
</comment>
<evidence type="ECO:0000313" key="2">
    <source>
        <dbReference type="Proteomes" id="UP000815325"/>
    </source>
</evidence>
<accession>A0ABQ7G231</accession>
<evidence type="ECO:0000313" key="1">
    <source>
        <dbReference type="EMBL" id="KAF5828656.1"/>
    </source>
</evidence>
<dbReference type="EMBL" id="MU070265">
    <property type="protein sequence ID" value="KAF5828656.1"/>
    <property type="molecule type" value="Genomic_DNA"/>
</dbReference>